<feature type="transmembrane region" description="Helical" evidence="1">
    <location>
        <begin position="541"/>
        <end position="561"/>
    </location>
</feature>
<evidence type="ECO:0000256" key="1">
    <source>
        <dbReference type="SAM" id="Phobius"/>
    </source>
</evidence>
<feature type="transmembrane region" description="Helical" evidence="1">
    <location>
        <begin position="1027"/>
        <end position="1052"/>
    </location>
</feature>
<dbReference type="Gene3D" id="1.20.1640.10">
    <property type="entry name" value="Multidrug efflux transporter AcrB transmembrane domain"/>
    <property type="match status" value="2"/>
</dbReference>
<sequence length="1077" mass="118773">MKRVVRYTIRQAVFLNVVFVLFIVAGIFSLFTTPVENMPPVDMGRVFITTVYYGASADDVESLVTSKIEDALDGIKNVEYIQSRSLRNYSTVEVKFVDDTDYRALYDELRFRVLNIRNELPPEADEPLFMYADTQMWMPVVAVNIVGDIPNRSLKLLAGELKAGILEIPGVREVSLSGEYEKEFHASLDPVKLRRFGITFDQVAEAVRSANTKIPTGRFREDSTEFMLEAGSRLSSQQEVLDVIVRRDGDGNFLRVGDLVTSAVISYRDPDVISSTNGLNTLRLLVKKEDSGNSIRIAEAVKDLSRRFEETHARDGITIEFTNDSTIEIKDSVRTLSGNMLLGMVLVTIVLWITLGFRNAMLTAIGIPFSFLCAIILIKVTGQSINTISLFSFVLVSGIIVDDAVIILENVYRHMQMGKSRQEAVTDGVSEVMLPVISSSLTTILAFVPMLIMTGSTGEFFSVIPKAVSYALAASLFEALFILPIHILDWGPKRIAPATAGNEGPSHHLTSAIFAPLWGFYRRILGILLEHKAATMVSLSGIFLLALLILGLSVTGIVPLINVKFFPGSYFRYHLAVIMPAGTSIERTDAVVRDLSRFIVSMGRKQALSASGAAGFYEDEDYSLHSGHRYGQVVVTLPEEKERDFPENPGNDLMLHLDYIREKVNDFIERKYGGSELKPYLKVFPENTGPPTGKAVNVRISGNTMSEVIRAADVLKQYLGSDEDFSDLQGLEDNRATSQRVVKYIPRQDAVFEYGLTPRAATSLVAGALNGRYAGEFRTRGEEVDLLVRLARADDPGNNRGAGISVPADILDVPVIENSSSPVLLGDLVEMKYLNEPTIRTRYNGKPTITISSDIKAGSNLSTSRVQVLVERFFENIAREHPGVTISFGGEFESTKRAYTSLVFAFFIALLCIYMVLSSQFKDYFQPAIIISAVAFALIGVVFGMLITRSTFTIGSFLAVVGLAGVAVNDSLILIDFMNRRRRAGAPLREAVIEACSVRMRPVLITTVTTILGLLPMAIGIPGKSIAWSPMATAFVTGLSSATLLTLLIVPVEYELSETLRLFLRRVTGRHDKEVQT</sequence>
<dbReference type="PANTHER" id="PTHR32063">
    <property type="match status" value="1"/>
</dbReference>
<dbReference type="Gene3D" id="3.30.2090.10">
    <property type="entry name" value="Multidrug efflux transporter AcrB TolC docking domain, DN and DC subdomains"/>
    <property type="match status" value="2"/>
</dbReference>
<accession>A0A3B1CXB5</accession>
<feature type="transmembrane region" description="Helical" evidence="1">
    <location>
        <begin position="336"/>
        <end position="354"/>
    </location>
</feature>
<dbReference type="SUPFAM" id="SSF82693">
    <property type="entry name" value="Multidrug efflux transporter AcrB pore domain, PN1, PN2, PC1 and PC2 subdomains"/>
    <property type="match status" value="3"/>
</dbReference>
<keyword evidence="1" id="KW-0812">Transmembrane</keyword>
<feature type="transmembrane region" description="Helical" evidence="1">
    <location>
        <begin position="390"/>
        <end position="412"/>
    </location>
</feature>
<organism evidence="2">
    <name type="scientific">hydrothermal vent metagenome</name>
    <dbReference type="NCBI Taxonomy" id="652676"/>
    <lineage>
        <taxon>unclassified sequences</taxon>
        <taxon>metagenomes</taxon>
        <taxon>ecological metagenomes</taxon>
    </lineage>
</organism>
<feature type="transmembrane region" description="Helical" evidence="1">
    <location>
        <begin position="1003"/>
        <end position="1021"/>
    </location>
</feature>
<dbReference type="Pfam" id="PF00873">
    <property type="entry name" value="ACR_tran"/>
    <property type="match status" value="1"/>
</dbReference>
<dbReference type="SUPFAM" id="SSF82714">
    <property type="entry name" value="Multidrug efflux transporter AcrB TolC docking domain, DN and DC subdomains"/>
    <property type="match status" value="1"/>
</dbReference>
<gene>
    <name evidence="2" type="ORF">MNBD_NITROSPIRAE03-1412</name>
</gene>
<feature type="transmembrane region" description="Helical" evidence="1">
    <location>
        <begin position="467"/>
        <end position="488"/>
    </location>
</feature>
<proteinExistence type="predicted"/>
<dbReference type="Gene3D" id="3.30.70.1440">
    <property type="entry name" value="Multidrug efflux transporter AcrB pore domain"/>
    <property type="match status" value="1"/>
</dbReference>
<dbReference type="Gene3D" id="3.30.70.1320">
    <property type="entry name" value="Multidrug efflux transporter AcrB pore domain like"/>
    <property type="match status" value="1"/>
</dbReference>
<feature type="transmembrane region" description="Helical" evidence="1">
    <location>
        <begin position="954"/>
        <end position="975"/>
    </location>
</feature>
<dbReference type="SUPFAM" id="SSF82866">
    <property type="entry name" value="Multidrug efflux transporter AcrB transmembrane domain"/>
    <property type="match status" value="2"/>
</dbReference>
<dbReference type="InterPro" id="IPR001036">
    <property type="entry name" value="Acrflvin-R"/>
</dbReference>
<dbReference type="EMBL" id="UOGI01000343">
    <property type="protein sequence ID" value="VAX34539.1"/>
    <property type="molecule type" value="Genomic_DNA"/>
</dbReference>
<feature type="transmembrane region" description="Helical" evidence="1">
    <location>
        <begin position="360"/>
        <end position="378"/>
    </location>
</feature>
<dbReference type="PRINTS" id="PR00702">
    <property type="entry name" value="ACRIFLAVINRP"/>
</dbReference>
<feature type="transmembrane region" description="Helical" evidence="1">
    <location>
        <begin position="898"/>
        <end position="917"/>
    </location>
</feature>
<dbReference type="InterPro" id="IPR027463">
    <property type="entry name" value="AcrB_DN_DC_subdom"/>
</dbReference>
<protein>
    <submittedName>
        <fullName evidence="2">Acriflavin resistance plasma membrane protein</fullName>
    </submittedName>
</protein>
<dbReference type="Gene3D" id="3.30.70.1430">
    <property type="entry name" value="Multidrug efflux transporter AcrB pore domain"/>
    <property type="match status" value="2"/>
</dbReference>
<feature type="transmembrane region" description="Helical" evidence="1">
    <location>
        <begin position="432"/>
        <end position="455"/>
    </location>
</feature>
<dbReference type="AlphaFoldDB" id="A0A3B1CXB5"/>
<dbReference type="GO" id="GO:0042910">
    <property type="term" value="F:xenobiotic transmembrane transporter activity"/>
    <property type="evidence" value="ECO:0007669"/>
    <property type="project" value="TreeGrafter"/>
</dbReference>
<name>A0A3B1CXB5_9ZZZZ</name>
<reference evidence="2" key="1">
    <citation type="submission" date="2018-06" db="EMBL/GenBank/DDBJ databases">
        <authorList>
            <person name="Zhirakovskaya E."/>
        </authorList>
    </citation>
    <scope>NUCLEOTIDE SEQUENCE</scope>
</reference>
<feature type="transmembrane region" description="Helical" evidence="1">
    <location>
        <begin position="12"/>
        <end position="31"/>
    </location>
</feature>
<feature type="transmembrane region" description="Helical" evidence="1">
    <location>
        <begin position="929"/>
        <end position="948"/>
    </location>
</feature>
<dbReference type="GO" id="GO:0005886">
    <property type="term" value="C:plasma membrane"/>
    <property type="evidence" value="ECO:0007669"/>
    <property type="project" value="TreeGrafter"/>
</dbReference>
<evidence type="ECO:0000313" key="2">
    <source>
        <dbReference type="EMBL" id="VAX34539.1"/>
    </source>
</evidence>
<keyword evidence="1" id="KW-1133">Transmembrane helix</keyword>
<dbReference type="PANTHER" id="PTHR32063:SF33">
    <property type="entry name" value="RND SUPERFAMILY EFFLUX PUMP PERMEASE COMPONENT"/>
    <property type="match status" value="1"/>
</dbReference>
<keyword evidence="1" id="KW-0472">Membrane</keyword>